<dbReference type="AlphaFoldDB" id="A0A2P2PD29"/>
<protein>
    <submittedName>
        <fullName evidence="1">Uncharacterized protein</fullName>
    </submittedName>
</protein>
<accession>A0A2P2PD29</accession>
<name>A0A2P2PD29_RHIMU</name>
<evidence type="ECO:0000313" key="1">
    <source>
        <dbReference type="EMBL" id="MBX52637.1"/>
    </source>
</evidence>
<proteinExistence type="predicted"/>
<reference evidence="1" key="1">
    <citation type="submission" date="2018-02" db="EMBL/GenBank/DDBJ databases">
        <title>Rhizophora mucronata_Transcriptome.</title>
        <authorList>
            <person name="Meera S.P."/>
            <person name="Sreeshan A."/>
            <person name="Augustine A."/>
        </authorList>
    </citation>
    <scope>NUCLEOTIDE SEQUENCE</scope>
    <source>
        <tissue evidence="1">Leaf</tissue>
    </source>
</reference>
<dbReference type="EMBL" id="GGEC01072153">
    <property type="protein sequence ID" value="MBX52637.1"/>
    <property type="molecule type" value="Transcribed_RNA"/>
</dbReference>
<organism evidence="1">
    <name type="scientific">Rhizophora mucronata</name>
    <name type="common">Asiatic mangrove</name>
    <dbReference type="NCBI Taxonomy" id="61149"/>
    <lineage>
        <taxon>Eukaryota</taxon>
        <taxon>Viridiplantae</taxon>
        <taxon>Streptophyta</taxon>
        <taxon>Embryophyta</taxon>
        <taxon>Tracheophyta</taxon>
        <taxon>Spermatophyta</taxon>
        <taxon>Magnoliopsida</taxon>
        <taxon>eudicotyledons</taxon>
        <taxon>Gunneridae</taxon>
        <taxon>Pentapetalae</taxon>
        <taxon>rosids</taxon>
        <taxon>fabids</taxon>
        <taxon>Malpighiales</taxon>
        <taxon>Rhizophoraceae</taxon>
        <taxon>Rhizophora</taxon>
    </lineage>
</organism>
<sequence length="31" mass="3651">MSSTFYVYMHMVAYTCLEPRNSGHYFLLCSV</sequence>